<dbReference type="EMBL" id="LACI01001278">
    <property type="protein sequence ID" value="KJU84815.1"/>
    <property type="molecule type" value="Genomic_DNA"/>
</dbReference>
<evidence type="ECO:0000313" key="2">
    <source>
        <dbReference type="EMBL" id="KJU84815.1"/>
    </source>
</evidence>
<feature type="non-terminal residue" evidence="2">
    <location>
        <position position="298"/>
    </location>
</feature>
<feature type="chain" id="PRO_5002461056" evidence="1">
    <location>
        <begin position="24"/>
        <end position="298"/>
    </location>
</feature>
<organism evidence="2 3">
    <name type="scientific">Candidatus Magnetobacterium bavaricum</name>
    <dbReference type="NCBI Taxonomy" id="29290"/>
    <lineage>
        <taxon>Bacteria</taxon>
        <taxon>Pseudomonadati</taxon>
        <taxon>Nitrospirota</taxon>
        <taxon>Thermodesulfovibrionia</taxon>
        <taxon>Thermodesulfovibrionales</taxon>
        <taxon>Candidatus Magnetobacteriaceae</taxon>
        <taxon>Candidatus Magnetobacterium</taxon>
    </lineage>
</organism>
<gene>
    <name evidence="2" type="ORF">MBAV_002990</name>
</gene>
<evidence type="ECO:0000313" key="3">
    <source>
        <dbReference type="Proteomes" id="UP000033423"/>
    </source>
</evidence>
<sequence length="298" mass="31253">MFKKGYSAGSIFLALLMFGMVLANMGGVAGAALTDGLVAYYPFNGNANDESGSGNGNNGVVHGATLTTDRFGNANKAYSFNNSYIEIADSNSLDIGTNSYTTVAWIKTNDVSTQGRIFSKGASGCEIGYMMRLDATTHSITIENSNTKGGCYIVLTSSTLIDDNKWHFVVAVVERSSGAKIYIDGKIDASTNKDTSGLSVANGLNAKIGMSYINPMEPFNGSIDDVRIYNRALSDAEVQQLYTEGDSTTNTLTIYRTGSGTVTSNPSGINCGLVCSASFGANTPVTLTATPDSGSTFS</sequence>
<keyword evidence="1" id="KW-0732">Signal</keyword>
<reference evidence="2 3" key="1">
    <citation type="submission" date="2015-02" db="EMBL/GenBank/DDBJ databases">
        <title>Single-cell genomics of uncultivated deep-branching MTB reveals a conserved set of magnetosome genes.</title>
        <authorList>
            <person name="Kolinko S."/>
            <person name="Richter M."/>
            <person name="Glockner F.O."/>
            <person name="Brachmann A."/>
            <person name="Schuler D."/>
        </authorList>
    </citation>
    <scope>NUCLEOTIDE SEQUENCE [LARGE SCALE GENOMIC DNA]</scope>
    <source>
        <strain evidence="2">TM-1</strain>
    </source>
</reference>
<dbReference type="Gene3D" id="2.60.120.200">
    <property type="match status" value="1"/>
</dbReference>
<dbReference type="SUPFAM" id="SSF49899">
    <property type="entry name" value="Concanavalin A-like lectins/glucanases"/>
    <property type="match status" value="1"/>
</dbReference>
<protein>
    <submittedName>
        <fullName evidence="2">LamG domain protein jellyroll fold domain protein</fullName>
    </submittedName>
</protein>
<dbReference type="PANTHER" id="PTHR47635:SF2">
    <property type="entry name" value="LAMG-LIKE JELLYROLL FOLD DOMAIN-CONTAINING PROTEIN"/>
    <property type="match status" value="1"/>
</dbReference>
<keyword evidence="3" id="KW-1185">Reference proteome</keyword>
<dbReference type="Pfam" id="PF13385">
    <property type="entry name" value="Laminin_G_3"/>
    <property type="match status" value="1"/>
</dbReference>
<dbReference type="Proteomes" id="UP000033423">
    <property type="component" value="Unassembled WGS sequence"/>
</dbReference>
<comment type="caution">
    <text evidence="2">The sequence shown here is derived from an EMBL/GenBank/DDBJ whole genome shotgun (WGS) entry which is preliminary data.</text>
</comment>
<proteinExistence type="predicted"/>
<evidence type="ECO:0000256" key="1">
    <source>
        <dbReference type="SAM" id="SignalP"/>
    </source>
</evidence>
<dbReference type="AlphaFoldDB" id="A0A0F3GS68"/>
<dbReference type="PANTHER" id="PTHR47635">
    <property type="entry name" value="CUB DOMAIN-CONTAINING PROTEIN"/>
    <property type="match status" value="1"/>
</dbReference>
<dbReference type="PATRIC" id="fig|29290.4.peg.3947"/>
<feature type="signal peptide" evidence="1">
    <location>
        <begin position="1"/>
        <end position="23"/>
    </location>
</feature>
<dbReference type="InterPro" id="IPR013320">
    <property type="entry name" value="ConA-like_dom_sf"/>
</dbReference>
<name>A0A0F3GS68_9BACT</name>
<accession>A0A0F3GS68</accession>